<comment type="subcellular location">
    <subcellularLocation>
        <location evidence="1">Membrane</location>
        <topology evidence="1">Multi-pass membrane protein</topology>
    </subcellularLocation>
</comment>
<dbReference type="PANTHER" id="PTHR43535:SF1">
    <property type="entry name" value="PHOSPHATIDATE CYTIDYLYLTRANSFERASE"/>
    <property type="match status" value="1"/>
</dbReference>
<feature type="transmembrane region" description="Helical" evidence="8">
    <location>
        <begin position="158"/>
        <end position="178"/>
    </location>
</feature>
<protein>
    <recommendedName>
        <fullName evidence="7">Phosphatidate cytidylyltransferase</fullName>
        <ecNumber evidence="7">2.7.7.41</ecNumber>
    </recommendedName>
</protein>
<evidence type="ECO:0000256" key="8">
    <source>
        <dbReference type="SAM" id="Phobius"/>
    </source>
</evidence>
<evidence type="ECO:0000256" key="6">
    <source>
        <dbReference type="ARBA" id="ARBA00023136"/>
    </source>
</evidence>
<feature type="transmembrane region" description="Helical" evidence="8">
    <location>
        <begin position="190"/>
        <end position="208"/>
    </location>
</feature>
<gene>
    <name evidence="9" type="primary">cdsA2</name>
    <name evidence="9" type="ORF">GCM10011450_23680</name>
</gene>
<name>A0A918JP05_9BURK</name>
<evidence type="ECO:0000313" key="10">
    <source>
        <dbReference type="Proteomes" id="UP000608345"/>
    </source>
</evidence>
<keyword evidence="7 9" id="KW-0548">Nucleotidyltransferase</keyword>
<dbReference type="EMBL" id="BMYS01000019">
    <property type="protein sequence ID" value="GGW92957.1"/>
    <property type="molecule type" value="Genomic_DNA"/>
</dbReference>
<keyword evidence="10" id="KW-1185">Reference proteome</keyword>
<comment type="caution">
    <text evidence="9">The sequence shown here is derived from an EMBL/GenBank/DDBJ whole genome shotgun (WGS) entry which is preliminary data.</text>
</comment>
<keyword evidence="3 7" id="KW-0808">Transferase</keyword>
<dbReference type="EC" id="2.7.7.41" evidence="7"/>
<keyword evidence="5 8" id="KW-1133">Transmembrane helix</keyword>
<dbReference type="Pfam" id="PF01148">
    <property type="entry name" value="CTP_transf_1"/>
    <property type="match status" value="1"/>
</dbReference>
<reference evidence="9" key="1">
    <citation type="journal article" date="2014" name="Int. J. Syst. Evol. Microbiol.">
        <title>Complete genome sequence of Corynebacterium casei LMG S-19264T (=DSM 44701T), isolated from a smear-ripened cheese.</title>
        <authorList>
            <consortium name="US DOE Joint Genome Institute (JGI-PGF)"/>
            <person name="Walter F."/>
            <person name="Albersmeier A."/>
            <person name="Kalinowski J."/>
            <person name="Ruckert C."/>
        </authorList>
    </citation>
    <scope>NUCLEOTIDE SEQUENCE</scope>
    <source>
        <strain evidence="9">KCTC 23732</strain>
    </source>
</reference>
<dbReference type="GO" id="GO:0009273">
    <property type="term" value="P:peptidoglycan-based cell wall biogenesis"/>
    <property type="evidence" value="ECO:0007669"/>
    <property type="project" value="TreeGrafter"/>
</dbReference>
<dbReference type="GO" id="GO:0004605">
    <property type="term" value="F:phosphatidate cytidylyltransferase activity"/>
    <property type="evidence" value="ECO:0007669"/>
    <property type="project" value="UniProtKB-EC"/>
</dbReference>
<evidence type="ECO:0000256" key="7">
    <source>
        <dbReference type="RuleBase" id="RU003938"/>
    </source>
</evidence>
<evidence type="ECO:0000256" key="2">
    <source>
        <dbReference type="ARBA" id="ARBA00010185"/>
    </source>
</evidence>
<evidence type="ECO:0000256" key="3">
    <source>
        <dbReference type="ARBA" id="ARBA00022679"/>
    </source>
</evidence>
<comment type="catalytic activity">
    <reaction evidence="7">
        <text>a 1,2-diacyl-sn-glycero-3-phosphate + CTP + H(+) = a CDP-1,2-diacyl-sn-glycerol + diphosphate</text>
        <dbReference type="Rhea" id="RHEA:16229"/>
        <dbReference type="ChEBI" id="CHEBI:15378"/>
        <dbReference type="ChEBI" id="CHEBI:33019"/>
        <dbReference type="ChEBI" id="CHEBI:37563"/>
        <dbReference type="ChEBI" id="CHEBI:58332"/>
        <dbReference type="ChEBI" id="CHEBI:58608"/>
        <dbReference type="EC" id="2.7.7.41"/>
    </reaction>
</comment>
<feature type="transmembrane region" description="Helical" evidence="8">
    <location>
        <begin position="123"/>
        <end position="146"/>
    </location>
</feature>
<dbReference type="Proteomes" id="UP000608345">
    <property type="component" value="Unassembled WGS sequence"/>
</dbReference>
<dbReference type="PANTHER" id="PTHR43535">
    <property type="entry name" value="PHOSPHATIDATE CYTIDYLYLTRANSFERASE"/>
    <property type="match status" value="1"/>
</dbReference>
<evidence type="ECO:0000313" key="9">
    <source>
        <dbReference type="EMBL" id="GGW92957.1"/>
    </source>
</evidence>
<dbReference type="RefSeq" id="WP_189385715.1">
    <property type="nucleotide sequence ID" value="NZ_BAABFY010000048.1"/>
</dbReference>
<feature type="transmembrane region" description="Helical" evidence="8">
    <location>
        <begin position="229"/>
        <end position="247"/>
    </location>
</feature>
<organism evidence="9 10">
    <name type="scientific">Advenella faeciporci</name>
    <dbReference type="NCBI Taxonomy" id="797535"/>
    <lineage>
        <taxon>Bacteria</taxon>
        <taxon>Pseudomonadati</taxon>
        <taxon>Pseudomonadota</taxon>
        <taxon>Betaproteobacteria</taxon>
        <taxon>Burkholderiales</taxon>
        <taxon>Alcaligenaceae</taxon>
    </lineage>
</organism>
<feature type="transmembrane region" description="Helical" evidence="8">
    <location>
        <begin position="16"/>
        <end position="37"/>
    </location>
</feature>
<reference evidence="9" key="2">
    <citation type="submission" date="2020-09" db="EMBL/GenBank/DDBJ databases">
        <authorList>
            <person name="Sun Q."/>
            <person name="Kim S."/>
        </authorList>
    </citation>
    <scope>NUCLEOTIDE SEQUENCE</scope>
    <source>
        <strain evidence="9">KCTC 23732</strain>
    </source>
</reference>
<dbReference type="AlphaFoldDB" id="A0A918JP05"/>
<evidence type="ECO:0000256" key="5">
    <source>
        <dbReference type="ARBA" id="ARBA00022989"/>
    </source>
</evidence>
<keyword evidence="6 8" id="KW-0472">Membrane</keyword>
<keyword evidence="4 7" id="KW-0812">Transmembrane</keyword>
<evidence type="ECO:0000256" key="4">
    <source>
        <dbReference type="ARBA" id="ARBA00022692"/>
    </source>
</evidence>
<dbReference type="GO" id="GO:0005886">
    <property type="term" value="C:plasma membrane"/>
    <property type="evidence" value="ECO:0007669"/>
    <property type="project" value="TreeGrafter"/>
</dbReference>
<feature type="transmembrane region" description="Helical" evidence="8">
    <location>
        <begin position="57"/>
        <end position="86"/>
    </location>
</feature>
<dbReference type="InterPro" id="IPR000374">
    <property type="entry name" value="PC_trans"/>
</dbReference>
<evidence type="ECO:0000256" key="1">
    <source>
        <dbReference type="ARBA" id="ARBA00004141"/>
    </source>
</evidence>
<comment type="pathway">
    <text evidence="7">Phospholipid metabolism; CDP-diacylglycerol biosynthesis; CDP-diacylglycerol from sn-glycerol 3-phosphate: step 3/3.</text>
</comment>
<accession>A0A918JP05</accession>
<sequence>MDSFISTVITQAPIKFWWILAGLIFLLVVASSIGQYLARKNNNEVIRNLNDRIRAWWIMVAVLVACFVIGKVATLVLYALLSFFALREFITLTPTRKGDHWALCICFYIAIPLQYWLIGADWYGLFVMCLPVYGFLLLPAVTALSGDTDAFISRVAKIQWGLMLTVYCLSYAPALMLLPIPGYEGQNLLLLMYLLLVVQLSDIFQYIVGKLFGKTKIAPNVSPSKTVEGFIGGGFLAIAAGTALWWITPFTALQAAFLSFIIVACGFLGGLSLSAIKRSIGTKDWGHMISGHGGVLDRLDSVVFAAPVFFHLTRFVFVP</sequence>
<feature type="transmembrane region" description="Helical" evidence="8">
    <location>
        <begin position="98"/>
        <end position="117"/>
    </location>
</feature>
<feature type="transmembrane region" description="Helical" evidence="8">
    <location>
        <begin position="253"/>
        <end position="276"/>
    </location>
</feature>
<dbReference type="PROSITE" id="PS01315">
    <property type="entry name" value="CDS"/>
    <property type="match status" value="1"/>
</dbReference>
<comment type="similarity">
    <text evidence="2 7">Belongs to the CDS family.</text>
</comment>
<proteinExistence type="inferred from homology"/>